<dbReference type="InterPro" id="IPR050888">
    <property type="entry name" value="ZnF_C2H2-type_TF"/>
</dbReference>
<evidence type="ECO:0000256" key="6">
    <source>
        <dbReference type="ARBA" id="ARBA00023242"/>
    </source>
</evidence>
<keyword evidence="2" id="KW-0479">Metal-binding</keyword>
<evidence type="ECO:0000256" key="1">
    <source>
        <dbReference type="ARBA" id="ARBA00004123"/>
    </source>
</evidence>
<evidence type="ECO:0000256" key="7">
    <source>
        <dbReference type="PROSITE-ProRule" id="PRU00042"/>
    </source>
</evidence>
<feature type="domain" description="C2H2-type" evidence="9">
    <location>
        <begin position="841"/>
        <end position="869"/>
    </location>
</feature>
<evidence type="ECO:0000256" key="2">
    <source>
        <dbReference type="ARBA" id="ARBA00022723"/>
    </source>
</evidence>
<dbReference type="GO" id="GO:0003676">
    <property type="term" value="F:nucleic acid binding"/>
    <property type="evidence" value="ECO:0007669"/>
    <property type="project" value="InterPro"/>
</dbReference>
<feature type="domain" description="C2H2-type" evidence="9">
    <location>
        <begin position="976"/>
        <end position="1003"/>
    </location>
</feature>
<dbReference type="RefSeq" id="XP_030377162.1">
    <property type="nucleotide sequence ID" value="XM_030521302.1"/>
</dbReference>
<feature type="region of interest" description="Disordered" evidence="8">
    <location>
        <begin position="195"/>
        <end position="275"/>
    </location>
</feature>
<evidence type="ECO:0000256" key="3">
    <source>
        <dbReference type="ARBA" id="ARBA00022737"/>
    </source>
</evidence>
<dbReference type="Proteomes" id="UP000504634">
    <property type="component" value="Unplaced"/>
</dbReference>
<evidence type="ECO:0000256" key="4">
    <source>
        <dbReference type="ARBA" id="ARBA00022771"/>
    </source>
</evidence>
<feature type="region of interest" description="Disordered" evidence="8">
    <location>
        <begin position="137"/>
        <end position="169"/>
    </location>
</feature>
<gene>
    <name evidence="11" type="primary">LOC115626050</name>
</gene>
<dbReference type="GeneID" id="115626050"/>
<proteinExistence type="predicted"/>
<evidence type="ECO:0000313" key="10">
    <source>
        <dbReference type="Proteomes" id="UP000504634"/>
    </source>
</evidence>
<feature type="domain" description="C2H2-type" evidence="9">
    <location>
        <begin position="884"/>
        <end position="906"/>
    </location>
</feature>
<feature type="domain" description="C2H2-type" evidence="9">
    <location>
        <begin position="703"/>
        <end position="731"/>
    </location>
</feature>
<dbReference type="AlphaFoldDB" id="A0A6J2TQC7"/>
<dbReference type="PANTHER" id="PTHR24406">
    <property type="entry name" value="TRANSCRIPTIONAL REPRESSOR CTCFL-RELATED"/>
    <property type="match status" value="1"/>
</dbReference>
<dbReference type="FunFam" id="3.30.160.60:FF:000100">
    <property type="entry name" value="Zinc finger 45-like"/>
    <property type="match status" value="1"/>
</dbReference>
<organism evidence="10 11">
    <name type="scientific">Drosophila lebanonensis</name>
    <name type="common">Fruit fly</name>
    <name type="synonym">Scaptodrosophila lebanonensis</name>
    <dbReference type="NCBI Taxonomy" id="7225"/>
    <lineage>
        <taxon>Eukaryota</taxon>
        <taxon>Metazoa</taxon>
        <taxon>Ecdysozoa</taxon>
        <taxon>Arthropoda</taxon>
        <taxon>Hexapoda</taxon>
        <taxon>Insecta</taxon>
        <taxon>Pterygota</taxon>
        <taxon>Neoptera</taxon>
        <taxon>Endopterygota</taxon>
        <taxon>Diptera</taxon>
        <taxon>Brachycera</taxon>
        <taxon>Muscomorpha</taxon>
        <taxon>Ephydroidea</taxon>
        <taxon>Drosophilidae</taxon>
        <taxon>Scaptodrosophila</taxon>
    </lineage>
</organism>
<feature type="compositionally biased region" description="Basic and acidic residues" evidence="8">
    <location>
        <begin position="195"/>
        <end position="204"/>
    </location>
</feature>
<sequence length="1067" mass="122713">MNVDDLDDTHLCIKCNATIVGLEKYIEHRKQNCLATTGHVGGSVGLAKSVARPMPLPTTTIQESNSVTVSPPIISRSSLDHTYDGFHFTEPEAPSSYLRKTAASHGGKTSKSLTDAYDLTLGADVFFSSLQLQSVQGGKTGSARHERHKSRSADQSDEQRDELPWHRNAQACTDTLMKAVREIGESKKHDETVFKPLKFVHDSPEESEDEQAGYDEGELFEPEAEADAEDDDDDGDADADGDVDADADVDGDGGYSLRHSPPAVPAEHTGGKWKPEHRPQLHVVTHMQRISPNWDEHVDEPGEEHPPEEHTRGKWVPGSKMLEYRENLIDLTRLSQPSTYWCNICCRKLNSCANYEQHLKTGYHRRRADGERQLEQAKLGGTLRIGENFDFEREEEAKSEVPQQRCRRRHRRANSLRCDLCRHNVQRHLMGKHLISHYHYRRLQQQQTETRRQSALHTILEHMPSIVLQSPFQCRPCRFYCNTQSTFLTHWQSEAHLQQTSRLKDLRTHFWCSYCQYECPSNEEMLCHLLSGTHEQVLLALNRSVPICIGQRQPVVCTVCDQHFISNMELRQHFTRDHVGLTITGSAADNYQCRFRCDLCGEPQRSRIALQRHEKRIHRLNKYYCAICHLDFETALQARRHRNQMQHKRKANRLKSRTTTQSNETTTQNELEHMLREVLDEPKEPIPKKTVTSPPAKKSRQQLKCVNCQQIFDTPQNLAQHRVEAHAADSHPCPSCGSSFQSAQALGRHSRSCQPMASTSAAAAAVRALDPEESGSSSKLRHCSECNFRTPYESDLLYHRFFHTHGTIGKSEVLQCPLCPKGFRKHSLRDHLRNHTNERIYECTECQMKFVRRHNLKNHMATMHSQYTKRAVTKPQKKEPKEKFQCGTCGKILSSKYSLKQHELTHGKVERRFRCHHKDCQYAGLTPENLKSHLLSHAQGAHKCEQASCTYVGKSLKHLKRHMTSHSTDRDSQKLLQCERCKFKTLVKSHLTRHMRCHTGEKPHQCPYCDFQCSDFDYLRKHILKTDKHKGKFVYECSICVAEQATEVFKSNQLKEYQTHMNVHKRK</sequence>
<keyword evidence="3" id="KW-0677">Repeat</keyword>
<feature type="domain" description="C2H2-type" evidence="9">
    <location>
        <begin position="595"/>
        <end position="623"/>
    </location>
</feature>
<feature type="compositionally biased region" description="Basic and acidic residues" evidence="8">
    <location>
        <begin position="151"/>
        <end position="165"/>
    </location>
</feature>
<dbReference type="PROSITE" id="PS00028">
    <property type="entry name" value="ZINC_FINGER_C2H2_1"/>
    <property type="match status" value="6"/>
</dbReference>
<dbReference type="SUPFAM" id="SSF57667">
    <property type="entry name" value="beta-beta-alpha zinc fingers"/>
    <property type="match status" value="4"/>
</dbReference>
<keyword evidence="4 7" id="KW-0863">Zinc-finger</keyword>
<evidence type="ECO:0000313" key="11">
    <source>
        <dbReference type="RefSeq" id="XP_030377162.1"/>
    </source>
</evidence>
<name>A0A6J2TQC7_DROLE</name>
<dbReference type="OrthoDB" id="30289at2759"/>
<dbReference type="Pfam" id="PF00096">
    <property type="entry name" value="zf-C2H2"/>
    <property type="match status" value="3"/>
</dbReference>
<feature type="compositionally biased region" description="Acidic residues" evidence="8">
    <location>
        <begin position="205"/>
        <end position="251"/>
    </location>
</feature>
<dbReference type="GO" id="GO:0005634">
    <property type="term" value="C:nucleus"/>
    <property type="evidence" value="ECO:0007669"/>
    <property type="project" value="UniProtKB-SubCell"/>
</dbReference>
<accession>A0A6J2TQC7</accession>
<dbReference type="PROSITE" id="PS50157">
    <property type="entry name" value="ZINC_FINGER_C2H2_2"/>
    <property type="match status" value="5"/>
</dbReference>
<comment type="subcellular location">
    <subcellularLocation>
        <location evidence="1">Nucleus</location>
    </subcellularLocation>
</comment>
<evidence type="ECO:0000256" key="5">
    <source>
        <dbReference type="ARBA" id="ARBA00022833"/>
    </source>
</evidence>
<keyword evidence="10" id="KW-1185">Reference proteome</keyword>
<dbReference type="InterPro" id="IPR003604">
    <property type="entry name" value="Matrin/U1-like-C_Znf_C2H2"/>
</dbReference>
<dbReference type="InterPro" id="IPR013087">
    <property type="entry name" value="Znf_C2H2_type"/>
</dbReference>
<feature type="region of interest" description="Disordered" evidence="8">
    <location>
        <begin position="641"/>
        <end position="669"/>
    </location>
</feature>
<evidence type="ECO:0000256" key="8">
    <source>
        <dbReference type="SAM" id="MobiDB-lite"/>
    </source>
</evidence>
<reference evidence="11" key="1">
    <citation type="submission" date="2025-08" db="UniProtKB">
        <authorList>
            <consortium name="RefSeq"/>
        </authorList>
    </citation>
    <scope>IDENTIFICATION</scope>
    <source>
        <strain evidence="11">11010-0011.00</strain>
        <tissue evidence="11">Whole body</tissue>
    </source>
</reference>
<keyword evidence="5" id="KW-0862">Zinc</keyword>
<evidence type="ECO:0000259" key="9">
    <source>
        <dbReference type="PROSITE" id="PS50157"/>
    </source>
</evidence>
<protein>
    <submittedName>
        <fullName evidence="11">Zinc finger protein 585B</fullName>
    </submittedName>
</protein>
<dbReference type="GO" id="GO:0008270">
    <property type="term" value="F:zinc ion binding"/>
    <property type="evidence" value="ECO:0007669"/>
    <property type="project" value="UniProtKB-KW"/>
</dbReference>
<keyword evidence="6" id="KW-0539">Nucleus</keyword>
<feature type="compositionally biased region" description="Low complexity" evidence="8">
    <location>
        <begin position="657"/>
        <end position="669"/>
    </location>
</feature>
<dbReference type="Gene3D" id="3.30.160.60">
    <property type="entry name" value="Classic Zinc Finger"/>
    <property type="match status" value="6"/>
</dbReference>
<dbReference type="InterPro" id="IPR036236">
    <property type="entry name" value="Znf_C2H2_sf"/>
</dbReference>
<dbReference type="SMART" id="SM00451">
    <property type="entry name" value="ZnF_U1"/>
    <property type="match status" value="4"/>
</dbReference>
<feature type="compositionally biased region" description="Basic residues" evidence="8">
    <location>
        <begin position="641"/>
        <end position="656"/>
    </location>
</feature>
<dbReference type="SMART" id="SM00355">
    <property type="entry name" value="ZnF_C2H2"/>
    <property type="match status" value="18"/>
</dbReference>